<dbReference type="PANTHER" id="PTHR43685">
    <property type="entry name" value="GLYCOSYLTRANSFERASE"/>
    <property type="match status" value="1"/>
</dbReference>
<evidence type="ECO:0000313" key="3">
    <source>
        <dbReference type="Proteomes" id="UP000092596"/>
    </source>
</evidence>
<organism evidence="2 3">
    <name type="scientific">Dermabacter vaginalis</name>
    <dbReference type="NCBI Taxonomy" id="1630135"/>
    <lineage>
        <taxon>Bacteria</taxon>
        <taxon>Bacillati</taxon>
        <taxon>Actinomycetota</taxon>
        <taxon>Actinomycetes</taxon>
        <taxon>Micrococcales</taxon>
        <taxon>Dermabacteraceae</taxon>
        <taxon>Dermabacter</taxon>
    </lineage>
</organism>
<dbReference type="InterPro" id="IPR029044">
    <property type="entry name" value="Nucleotide-diphossugar_trans"/>
</dbReference>
<dbReference type="AlphaFoldDB" id="A0A1B0ZKQ9"/>
<proteinExistence type="predicted"/>
<dbReference type="PANTHER" id="PTHR43685:SF2">
    <property type="entry name" value="GLYCOSYLTRANSFERASE 2-LIKE DOMAIN-CONTAINING PROTEIN"/>
    <property type="match status" value="1"/>
</dbReference>
<dbReference type="EMBL" id="CP012117">
    <property type="protein sequence ID" value="ANP28468.1"/>
    <property type="molecule type" value="Genomic_DNA"/>
</dbReference>
<dbReference type="Proteomes" id="UP000092596">
    <property type="component" value="Chromosome"/>
</dbReference>
<accession>A0A1B0ZKQ9</accession>
<dbReference type="Gene3D" id="3.90.550.10">
    <property type="entry name" value="Spore Coat Polysaccharide Biosynthesis Protein SpsA, Chain A"/>
    <property type="match status" value="1"/>
</dbReference>
<dbReference type="SUPFAM" id="SSF53448">
    <property type="entry name" value="Nucleotide-diphospho-sugar transferases"/>
    <property type="match status" value="1"/>
</dbReference>
<dbReference type="PATRIC" id="fig|1630135.4.peg.1914"/>
<gene>
    <name evidence="2" type="ORF">DAD186_19180</name>
</gene>
<name>A0A1B0ZKQ9_9MICO</name>
<evidence type="ECO:0000313" key="2">
    <source>
        <dbReference type="EMBL" id="ANP28468.1"/>
    </source>
</evidence>
<dbReference type="Pfam" id="PF00535">
    <property type="entry name" value="Glycos_transf_2"/>
    <property type="match status" value="1"/>
</dbReference>
<dbReference type="STRING" id="1630135.DAD186_19180"/>
<sequence length="291" mass="32576">MTVDILFPFYGDVALMKQAVRSIIGQTNPDWRLVVVDDGYPDDSIPGWFESLNDSRITYMRNEKNLGANGNYTKALSFVENDLVTVMGADDVMLPNYIDWFVHAAQSQPEAQIFQPGCVVIDENNALSNTLVERVKDHYRPSKAGVLSGEELATSILRGNWLYFPSLGWRASTITEIGFRKGLNVVQDAALVLDVAMSDGGLYYDPTVAFMYRRHGGSDSSWRALEGTRFEEERLFFNQIANEMTEKGWAKAARAARLHVSSRLHALRLLPKAALAKKWQGVKNLATHAVK</sequence>
<reference evidence="2 3" key="1">
    <citation type="submission" date="2015-06" db="EMBL/GenBank/DDBJ databases">
        <title>Investigation of pathophysiology for high-risk pregnancy and development of treatment modality based on it.</title>
        <authorList>
            <person name="Kim B.-C."/>
            <person name="Lim S."/>
        </authorList>
    </citation>
    <scope>NUCLEOTIDE SEQUENCE [LARGE SCALE GENOMIC DNA]</scope>
    <source>
        <strain evidence="2 3">AD1-86</strain>
    </source>
</reference>
<dbReference type="KEGG" id="dva:DAD186_19180"/>
<dbReference type="InterPro" id="IPR001173">
    <property type="entry name" value="Glyco_trans_2-like"/>
</dbReference>
<evidence type="ECO:0000259" key="1">
    <source>
        <dbReference type="Pfam" id="PF00535"/>
    </source>
</evidence>
<dbReference type="InterPro" id="IPR050834">
    <property type="entry name" value="Glycosyltransf_2"/>
</dbReference>
<dbReference type="RefSeq" id="WP_065248451.1">
    <property type="nucleotide sequence ID" value="NZ_CP012117.1"/>
</dbReference>
<feature type="domain" description="Glycosyltransferase 2-like" evidence="1">
    <location>
        <begin position="5"/>
        <end position="123"/>
    </location>
</feature>
<protein>
    <recommendedName>
        <fullName evidence="1">Glycosyltransferase 2-like domain-containing protein</fullName>
    </recommendedName>
</protein>